<feature type="region of interest" description="Disordered" evidence="1">
    <location>
        <begin position="1"/>
        <end position="26"/>
    </location>
</feature>
<keyword evidence="3" id="KW-1185">Reference proteome</keyword>
<reference evidence="2 3" key="1">
    <citation type="submission" date="2024-05" db="EMBL/GenBank/DDBJ databases">
        <authorList>
            <person name="Wallberg A."/>
        </authorList>
    </citation>
    <scope>NUCLEOTIDE SEQUENCE [LARGE SCALE GENOMIC DNA]</scope>
</reference>
<feature type="compositionally biased region" description="Polar residues" evidence="1">
    <location>
        <begin position="54"/>
        <end position="64"/>
    </location>
</feature>
<sequence length="153" mass="17022">MSITPGRLPLRDQNSGKTRSQNTTVIKKETFGEISTYSQFSATIHKRSEHDNIRSSTVHNTTKTPLLVCRPSSRMPPRLPKTPKTCPRQIVRKSSPRLGNISKASKRRSPRNISASVSRLGPHSRLGQSRLSSYSPSGLGKSRISTFSPRQKL</sequence>
<evidence type="ECO:0000256" key="1">
    <source>
        <dbReference type="SAM" id="MobiDB-lite"/>
    </source>
</evidence>
<name>A0AAV2SQI3_MEGNR</name>
<dbReference type="Proteomes" id="UP001497623">
    <property type="component" value="Unassembled WGS sequence"/>
</dbReference>
<proteinExistence type="predicted"/>
<comment type="caution">
    <text evidence="2">The sequence shown here is derived from an EMBL/GenBank/DDBJ whole genome shotgun (WGS) entry which is preliminary data.</text>
</comment>
<protein>
    <submittedName>
        <fullName evidence="2">Uncharacterized protein</fullName>
    </submittedName>
</protein>
<feature type="non-terminal residue" evidence="2">
    <location>
        <position position="153"/>
    </location>
</feature>
<accession>A0AAV2SQI3</accession>
<feature type="compositionally biased region" description="Polar residues" evidence="1">
    <location>
        <begin position="126"/>
        <end position="136"/>
    </location>
</feature>
<dbReference type="AlphaFoldDB" id="A0AAV2SQI3"/>
<evidence type="ECO:0000313" key="3">
    <source>
        <dbReference type="Proteomes" id="UP001497623"/>
    </source>
</evidence>
<feature type="compositionally biased region" description="Polar residues" evidence="1">
    <location>
        <begin position="12"/>
        <end position="25"/>
    </location>
</feature>
<feature type="region of interest" description="Disordered" evidence="1">
    <location>
        <begin position="48"/>
        <end position="153"/>
    </location>
</feature>
<evidence type="ECO:0000313" key="2">
    <source>
        <dbReference type="EMBL" id="CAL4222590.1"/>
    </source>
</evidence>
<feature type="compositionally biased region" description="Polar residues" evidence="1">
    <location>
        <begin position="143"/>
        <end position="153"/>
    </location>
</feature>
<organism evidence="2 3">
    <name type="scientific">Meganyctiphanes norvegica</name>
    <name type="common">Northern krill</name>
    <name type="synonym">Thysanopoda norvegica</name>
    <dbReference type="NCBI Taxonomy" id="48144"/>
    <lineage>
        <taxon>Eukaryota</taxon>
        <taxon>Metazoa</taxon>
        <taxon>Ecdysozoa</taxon>
        <taxon>Arthropoda</taxon>
        <taxon>Crustacea</taxon>
        <taxon>Multicrustacea</taxon>
        <taxon>Malacostraca</taxon>
        <taxon>Eumalacostraca</taxon>
        <taxon>Eucarida</taxon>
        <taxon>Euphausiacea</taxon>
        <taxon>Euphausiidae</taxon>
        <taxon>Meganyctiphanes</taxon>
    </lineage>
</organism>
<dbReference type="EMBL" id="CAXKWB010098402">
    <property type="protein sequence ID" value="CAL4222590.1"/>
    <property type="molecule type" value="Genomic_DNA"/>
</dbReference>
<gene>
    <name evidence="2" type="ORF">MNOR_LOCUS39193</name>
</gene>